<evidence type="ECO:0000256" key="6">
    <source>
        <dbReference type="ARBA" id="ARBA00023136"/>
    </source>
</evidence>
<reference evidence="8 9" key="1">
    <citation type="submission" date="2019-02" db="EMBL/GenBank/DDBJ databases">
        <title>Deep-cultivation of Planctomycetes and their phenomic and genomic characterization uncovers novel biology.</title>
        <authorList>
            <person name="Wiegand S."/>
            <person name="Jogler M."/>
            <person name="Boedeker C."/>
            <person name="Pinto D."/>
            <person name="Vollmers J."/>
            <person name="Rivas-Marin E."/>
            <person name="Kohn T."/>
            <person name="Peeters S.H."/>
            <person name="Heuer A."/>
            <person name="Rast P."/>
            <person name="Oberbeckmann S."/>
            <person name="Bunk B."/>
            <person name="Jeske O."/>
            <person name="Meyerdierks A."/>
            <person name="Storesund J.E."/>
            <person name="Kallscheuer N."/>
            <person name="Luecker S."/>
            <person name="Lage O.M."/>
            <person name="Pohl T."/>
            <person name="Merkel B.J."/>
            <person name="Hornburger P."/>
            <person name="Mueller R.-W."/>
            <person name="Bruemmer F."/>
            <person name="Labrenz M."/>
            <person name="Spormann A.M."/>
            <person name="Op den Camp H."/>
            <person name="Overmann J."/>
            <person name="Amann R."/>
            <person name="Jetten M.S.M."/>
            <person name="Mascher T."/>
            <person name="Medema M.H."/>
            <person name="Devos D.P."/>
            <person name="Kaster A.-K."/>
            <person name="Ovreas L."/>
            <person name="Rohde M."/>
            <person name="Galperin M.Y."/>
            <person name="Jogler C."/>
        </authorList>
    </citation>
    <scope>NUCLEOTIDE SEQUENCE [LARGE SCALE GENOMIC DNA]</scope>
    <source>
        <strain evidence="8 9">Pan189</strain>
    </source>
</reference>
<name>A0A517QYG6_9PLAN</name>
<evidence type="ECO:0000256" key="1">
    <source>
        <dbReference type="ARBA" id="ARBA00004651"/>
    </source>
</evidence>
<evidence type="ECO:0000256" key="2">
    <source>
        <dbReference type="ARBA" id="ARBA00011006"/>
    </source>
</evidence>
<dbReference type="PANTHER" id="PTHR33884:SF3">
    <property type="entry name" value="UPF0410 PROTEIN YMGE"/>
    <property type="match status" value="1"/>
</dbReference>
<keyword evidence="5 7" id="KW-1133">Transmembrane helix</keyword>
<keyword evidence="6 7" id="KW-0472">Membrane</keyword>
<evidence type="ECO:0000313" key="8">
    <source>
        <dbReference type="EMBL" id="QDT36697.1"/>
    </source>
</evidence>
<evidence type="ECO:0000256" key="7">
    <source>
        <dbReference type="SAM" id="Phobius"/>
    </source>
</evidence>
<gene>
    <name evidence="8" type="ORF">Pan189_10590</name>
</gene>
<feature type="transmembrane region" description="Helical" evidence="7">
    <location>
        <begin position="66"/>
        <end position="83"/>
    </location>
</feature>
<organism evidence="8 9">
    <name type="scientific">Stratiformator vulcanicus</name>
    <dbReference type="NCBI Taxonomy" id="2527980"/>
    <lineage>
        <taxon>Bacteria</taxon>
        <taxon>Pseudomonadati</taxon>
        <taxon>Planctomycetota</taxon>
        <taxon>Planctomycetia</taxon>
        <taxon>Planctomycetales</taxon>
        <taxon>Planctomycetaceae</taxon>
        <taxon>Stratiformator</taxon>
    </lineage>
</organism>
<sequence length="87" mass="9198">MGTVINVILWIIFGAFCGGIAQFLVPGKQNLGWIASIALGVVGSFVGGFLWTFFQTGQGQFSPGGIIMSIVGATVLLAIYVFATKRR</sequence>
<protein>
    <recommendedName>
        <fullName evidence="10">Transglycosylase associated protein</fullName>
    </recommendedName>
</protein>
<comment type="subcellular location">
    <subcellularLocation>
        <location evidence="1">Cell membrane</location>
        <topology evidence="1">Multi-pass membrane protein</topology>
    </subcellularLocation>
</comment>
<accession>A0A517QYG6</accession>
<dbReference type="Pfam" id="PF04226">
    <property type="entry name" value="Transgly_assoc"/>
    <property type="match status" value="1"/>
</dbReference>
<keyword evidence="3" id="KW-1003">Cell membrane</keyword>
<feature type="transmembrane region" description="Helical" evidence="7">
    <location>
        <begin position="6"/>
        <end position="25"/>
    </location>
</feature>
<dbReference type="KEGG" id="svp:Pan189_10590"/>
<dbReference type="EMBL" id="CP036268">
    <property type="protein sequence ID" value="QDT36697.1"/>
    <property type="molecule type" value="Genomic_DNA"/>
</dbReference>
<evidence type="ECO:0000256" key="5">
    <source>
        <dbReference type="ARBA" id="ARBA00022989"/>
    </source>
</evidence>
<dbReference type="GO" id="GO:0005886">
    <property type="term" value="C:plasma membrane"/>
    <property type="evidence" value="ECO:0007669"/>
    <property type="project" value="UniProtKB-SubCell"/>
</dbReference>
<keyword evidence="4 7" id="KW-0812">Transmembrane</keyword>
<dbReference type="Proteomes" id="UP000317318">
    <property type="component" value="Chromosome"/>
</dbReference>
<evidence type="ECO:0000313" key="9">
    <source>
        <dbReference type="Proteomes" id="UP000317318"/>
    </source>
</evidence>
<evidence type="ECO:0008006" key="10">
    <source>
        <dbReference type="Google" id="ProtNLM"/>
    </source>
</evidence>
<dbReference type="PANTHER" id="PTHR33884">
    <property type="entry name" value="UPF0410 PROTEIN YMGE"/>
    <property type="match status" value="1"/>
</dbReference>
<evidence type="ECO:0000256" key="4">
    <source>
        <dbReference type="ARBA" id="ARBA00022692"/>
    </source>
</evidence>
<evidence type="ECO:0000256" key="3">
    <source>
        <dbReference type="ARBA" id="ARBA00022475"/>
    </source>
</evidence>
<dbReference type="AlphaFoldDB" id="A0A517QYG6"/>
<keyword evidence="9" id="KW-1185">Reference proteome</keyword>
<feature type="transmembrane region" description="Helical" evidence="7">
    <location>
        <begin position="32"/>
        <end position="54"/>
    </location>
</feature>
<comment type="similarity">
    <text evidence="2">Belongs to the UPF0410 family.</text>
</comment>
<dbReference type="InterPro" id="IPR007341">
    <property type="entry name" value="Transgly_assoc"/>
</dbReference>
<proteinExistence type="inferred from homology"/>
<dbReference type="RefSeq" id="WP_310821104.1">
    <property type="nucleotide sequence ID" value="NZ_CP036268.1"/>
</dbReference>